<gene>
    <name evidence="2 4" type="ORF">P152DRAFT_58535</name>
</gene>
<keyword evidence="1" id="KW-1133">Transmembrane helix</keyword>
<dbReference type="EMBL" id="ML975161">
    <property type="protein sequence ID" value="KAF1811514.1"/>
    <property type="molecule type" value="Genomic_DNA"/>
</dbReference>
<dbReference type="AlphaFoldDB" id="A0A6G1G0D7"/>
<reference evidence="2 4" key="1">
    <citation type="submission" date="2020-01" db="EMBL/GenBank/DDBJ databases">
        <authorList>
            <consortium name="DOE Joint Genome Institute"/>
            <person name="Haridas S."/>
            <person name="Albert R."/>
            <person name="Binder M."/>
            <person name="Bloem J."/>
            <person name="Labutti K."/>
            <person name="Salamov A."/>
            <person name="Andreopoulos B."/>
            <person name="Baker S.E."/>
            <person name="Barry K."/>
            <person name="Bills G."/>
            <person name="Bluhm B.H."/>
            <person name="Cannon C."/>
            <person name="Castanera R."/>
            <person name="Culley D.E."/>
            <person name="Daum C."/>
            <person name="Ezra D."/>
            <person name="Gonzalez J.B."/>
            <person name="Henrissat B."/>
            <person name="Kuo A."/>
            <person name="Liang C."/>
            <person name="Lipzen A."/>
            <person name="Lutzoni F."/>
            <person name="Magnuson J."/>
            <person name="Mondo S."/>
            <person name="Nolan M."/>
            <person name="Ohm R."/>
            <person name="Pangilinan J."/>
            <person name="Park H.-J."/>
            <person name="Ramirez L."/>
            <person name="Alfaro M."/>
            <person name="Sun H."/>
            <person name="Tritt A."/>
            <person name="Yoshinaga Y."/>
            <person name="Zwiers L.-H."/>
            <person name="Turgeon B.G."/>
            <person name="Goodwin S.B."/>
            <person name="Spatafora J.W."/>
            <person name="Crous P.W."/>
            <person name="Grigoriev I.V."/>
        </authorList>
    </citation>
    <scope>NUCLEOTIDE SEQUENCE</scope>
    <source>
        <strain evidence="2 4">CBS 781.70</strain>
    </source>
</reference>
<evidence type="ECO:0000313" key="4">
    <source>
        <dbReference type="RefSeq" id="XP_033533145.1"/>
    </source>
</evidence>
<protein>
    <submittedName>
        <fullName evidence="2 4">Uncharacterized protein</fullName>
    </submittedName>
</protein>
<organism evidence="2">
    <name type="scientific">Eremomyces bilateralis CBS 781.70</name>
    <dbReference type="NCBI Taxonomy" id="1392243"/>
    <lineage>
        <taxon>Eukaryota</taxon>
        <taxon>Fungi</taxon>
        <taxon>Dikarya</taxon>
        <taxon>Ascomycota</taxon>
        <taxon>Pezizomycotina</taxon>
        <taxon>Dothideomycetes</taxon>
        <taxon>Dothideomycetes incertae sedis</taxon>
        <taxon>Eremomycetales</taxon>
        <taxon>Eremomycetaceae</taxon>
        <taxon>Eremomyces</taxon>
    </lineage>
</organism>
<accession>A0A6G1G0D7</accession>
<evidence type="ECO:0000313" key="2">
    <source>
        <dbReference type="EMBL" id="KAF1811514.1"/>
    </source>
</evidence>
<reference evidence="4" key="2">
    <citation type="submission" date="2020-04" db="EMBL/GenBank/DDBJ databases">
        <authorList>
            <consortium name="NCBI Genome Project"/>
        </authorList>
    </citation>
    <scope>NUCLEOTIDE SEQUENCE</scope>
    <source>
        <strain evidence="4">CBS 781.70</strain>
    </source>
</reference>
<keyword evidence="1" id="KW-0472">Membrane</keyword>
<evidence type="ECO:0000256" key="1">
    <source>
        <dbReference type="SAM" id="Phobius"/>
    </source>
</evidence>
<keyword evidence="1" id="KW-0812">Transmembrane</keyword>
<dbReference type="OrthoDB" id="3540210at2759"/>
<evidence type="ECO:0000313" key="3">
    <source>
        <dbReference type="Proteomes" id="UP000504638"/>
    </source>
</evidence>
<dbReference type="RefSeq" id="XP_033533145.1">
    <property type="nucleotide sequence ID" value="XM_033683090.1"/>
</dbReference>
<keyword evidence="3" id="KW-1185">Reference proteome</keyword>
<feature type="transmembrane region" description="Helical" evidence="1">
    <location>
        <begin position="120"/>
        <end position="144"/>
    </location>
</feature>
<dbReference type="GeneID" id="54423660"/>
<dbReference type="Proteomes" id="UP000504638">
    <property type="component" value="Unplaced"/>
</dbReference>
<proteinExistence type="predicted"/>
<sequence>MASHGLPVAGASAVRLGFWFNHDHDGWSGATITLRSRDSVVVMAVLATVVGLTANRSWAICRFFLHRFARPMESDTTIKARLGKQEQVILRNSETAGSALLGILRLVWAQRKMSEHIHRIPWKPIVLSAVMLAHFAAFIAAGVLTSQVFSARRTVISKNTATCGQWQHIAVENDSPDLPSLLANAYEVQFTKSEEAHNYVRNCYSQGSSRGILDCGKLATRSIPFTVKHDADCPFQAGACLNGPNSAVVFDSGNISLQDLGINFRQAKELFVRRKSTCAPMSDEPFLGRVYTNQDQGYEHLGSQATVREYEFYNSSEPGDGGKYIFQPERSSYGYDLHSFYTPTSPKYAWKPPFFSHTNDSDTSLTLLRGSGVQFMHPSDDPVFAAHEVAEVSKSSGGIPPDYTAYKMDHFLNIIACHETAQFCSSITGQCSPWAGLNTKRRMQNILGELLLEGKPKEGTEAIYATSLVTFLLGHTSIPYSIAGRPAGSV</sequence>
<name>A0A6G1G0D7_9PEZI</name>
<feature type="transmembrane region" description="Helical" evidence="1">
    <location>
        <begin position="40"/>
        <end position="65"/>
    </location>
</feature>
<reference evidence="4" key="3">
    <citation type="submission" date="2025-04" db="UniProtKB">
        <authorList>
            <consortium name="RefSeq"/>
        </authorList>
    </citation>
    <scope>IDENTIFICATION</scope>
    <source>
        <strain evidence="4">CBS 781.70</strain>
    </source>
</reference>